<evidence type="ECO:0000256" key="1">
    <source>
        <dbReference type="ARBA" id="ARBA00007953"/>
    </source>
</evidence>
<dbReference type="InterPro" id="IPR056963">
    <property type="entry name" value="PUS7L_N"/>
</dbReference>
<evidence type="ECO:0000313" key="4">
    <source>
        <dbReference type="EMBL" id="CAK8698558.1"/>
    </source>
</evidence>
<dbReference type="InterPro" id="IPR001656">
    <property type="entry name" value="PsdUridine_synth_TruD"/>
</dbReference>
<gene>
    <name evidence="4" type="ORF">CVLEPA_LOCUS31991</name>
</gene>
<evidence type="ECO:0000256" key="2">
    <source>
        <dbReference type="ARBA" id="ARBA00023235"/>
    </source>
</evidence>
<dbReference type="PROSITE" id="PS50984">
    <property type="entry name" value="TRUD"/>
    <property type="match status" value="1"/>
</dbReference>
<name>A0ABP0H3J4_CLALP</name>
<dbReference type="PANTHER" id="PTHR13326:SF21">
    <property type="entry name" value="PSEUDOURIDYLATE SYNTHASE PUS7L"/>
    <property type="match status" value="1"/>
</dbReference>
<comment type="similarity">
    <text evidence="1">Belongs to the pseudouridine synthase TruD family.</text>
</comment>
<comment type="caution">
    <text evidence="4">The sequence shown here is derived from an EMBL/GenBank/DDBJ whole genome shotgun (WGS) entry which is preliminary data.</text>
</comment>
<protein>
    <recommendedName>
        <fullName evidence="3">TRUD domain-containing protein</fullName>
    </recommendedName>
</protein>
<accession>A0ABP0H3J4</accession>
<reference evidence="4 5" key="1">
    <citation type="submission" date="2024-02" db="EMBL/GenBank/DDBJ databases">
        <authorList>
            <person name="Daric V."/>
            <person name="Darras S."/>
        </authorList>
    </citation>
    <scope>NUCLEOTIDE SEQUENCE [LARGE SCALE GENOMIC DNA]</scope>
</reference>
<organism evidence="4 5">
    <name type="scientific">Clavelina lepadiformis</name>
    <name type="common">Light-bulb sea squirt</name>
    <name type="synonym">Ascidia lepadiformis</name>
    <dbReference type="NCBI Taxonomy" id="159417"/>
    <lineage>
        <taxon>Eukaryota</taxon>
        <taxon>Metazoa</taxon>
        <taxon>Chordata</taxon>
        <taxon>Tunicata</taxon>
        <taxon>Ascidiacea</taxon>
        <taxon>Aplousobranchia</taxon>
        <taxon>Clavelinidae</taxon>
        <taxon>Clavelina</taxon>
    </lineage>
</organism>
<dbReference type="Proteomes" id="UP001642483">
    <property type="component" value="Unassembled WGS sequence"/>
</dbReference>
<dbReference type="InterPro" id="IPR042214">
    <property type="entry name" value="TruD_catalytic"/>
</dbReference>
<evidence type="ECO:0000313" key="5">
    <source>
        <dbReference type="Proteomes" id="UP001642483"/>
    </source>
</evidence>
<dbReference type="InterPro" id="IPR020103">
    <property type="entry name" value="PsdUridine_synth_cat_dom_sf"/>
</dbReference>
<dbReference type="PIRSF" id="PIRSF037016">
    <property type="entry name" value="Pseudouridin_synth_euk_prd"/>
    <property type="match status" value="1"/>
</dbReference>
<keyword evidence="5" id="KW-1185">Reference proteome</keyword>
<evidence type="ECO:0000259" key="3">
    <source>
        <dbReference type="PROSITE" id="PS50984"/>
    </source>
</evidence>
<dbReference type="Gene3D" id="3.30.2350.20">
    <property type="entry name" value="TruD, catalytic domain"/>
    <property type="match status" value="2"/>
</dbReference>
<dbReference type="SUPFAM" id="SSF55120">
    <property type="entry name" value="Pseudouridine synthase"/>
    <property type="match status" value="1"/>
</dbReference>
<dbReference type="PANTHER" id="PTHR13326">
    <property type="entry name" value="TRNA PSEUDOURIDINE SYNTHASE D"/>
    <property type="match status" value="1"/>
</dbReference>
<sequence>MENLLFLQNKTVGFVAKVKLHPSDFKVAEINEDDIICCGENLEEISSKNLAKPTISSQTAESIIDGGVRKTLDSHDTCPDKKRKLTDSPHENFSKPLDFKSDIEWCKSTLNGMLLPETQKCLDLIVSNPLEMHQADRLCTLGRFPNKNDRTLLHKCVQFLYPQLATVTEKNNEIFLEPCLKFQSFELFMGRYAAVAFMRFVNIFSKDNNNSTFEIEGNFDKDTRRKIHHEIDQHFGKFLMAKTKSNEAIIEVKRRPKKQGGNTCQTYCQYTFYKHNTESLDAVHQLAKHFDLRPHQFGFAGIKDKRAETWQKMTVQGIRKERLEALSLTLPDHLKISGIIVTSRPLRTGQLSGNRFIIRLRDVCMPDKVANNNQSAASIVSLKHSVKQSLDFTKEQGFINYFGAQRFGQKLNEELQGESRDSFSQSEVFEASSVGLAILRHDMKMAIHTLLRPTQKRHNIVSDDETMSDVTTTNCAKRYFQDTGDIEGALKRLSRHRVREVSILRALRHFGANLQEIDVSTTECKKASAKNSASAAQDTASDYSQRAYVKALLSLPHNALVFYAHAYCSFLWNKAVTERLRHYCYDVAEGDLVVQRGEELKLDQIHVVTSDDITSRRFQLSDVVLPLPGNRIRFPPNMKTFYIKNLQEDRILGDGCEDVSGSFRINSLKINLPGAYRRIIEFPRNLSYKWMAGAAEREVKQHNVDEFFHDLPEPPVCDTVQFWSSNPGQDGSSILKLKFDLNSSCYATMFLREISKGGISR</sequence>
<dbReference type="EMBL" id="CAWYQH010000174">
    <property type="protein sequence ID" value="CAK8698558.1"/>
    <property type="molecule type" value="Genomic_DNA"/>
</dbReference>
<keyword evidence="2" id="KW-0413">Isomerase</keyword>
<dbReference type="CDD" id="cd02576">
    <property type="entry name" value="PseudoU_synth_ScPUS7"/>
    <property type="match status" value="1"/>
</dbReference>
<proteinExistence type="inferred from homology"/>
<dbReference type="Pfam" id="PF23943">
    <property type="entry name" value="PUS7L_N"/>
    <property type="match status" value="1"/>
</dbReference>
<feature type="domain" description="TRUD" evidence="3">
    <location>
        <begin position="397"/>
        <end position="682"/>
    </location>
</feature>
<dbReference type="InterPro" id="IPR011760">
    <property type="entry name" value="PsdUridine_synth_TruD_insert"/>
</dbReference>
<dbReference type="Pfam" id="PF01142">
    <property type="entry name" value="TruD"/>
    <property type="match status" value="2"/>
</dbReference>